<dbReference type="Proteomes" id="UP000244201">
    <property type="component" value="Chromosome"/>
</dbReference>
<name>A0A2R4SXH4_9ACTN</name>
<evidence type="ECO:0000313" key="2">
    <source>
        <dbReference type="Proteomes" id="UP000244201"/>
    </source>
</evidence>
<sequence length="94" mass="10469">MLSAPARLDAVAHSPAMRGSTYLPDGEIPAARVHELEQQLPALTRGEAEFESAFERYLPVRSTIPVPDRPRTDHNPLNREEYLLHVVRRVAGAS</sequence>
<organism evidence="1 2">
    <name type="scientific">Streptomyces lunaelactis</name>
    <dbReference type="NCBI Taxonomy" id="1535768"/>
    <lineage>
        <taxon>Bacteria</taxon>
        <taxon>Bacillati</taxon>
        <taxon>Actinomycetota</taxon>
        <taxon>Actinomycetes</taxon>
        <taxon>Kitasatosporales</taxon>
        <taxon>Streptomycetaceae</taxon>
        <taxon>Streptomyces</taxon>
    </lineage>
</organism>
<dbReference type="AlphaFoldDB" id="A0A2R4SXH4"/>
<dbReference type="EMBL" id="CP026304">
    <property type="protein sequence ID" value="AVZ71558.1"/>
    <property type="molecule type" value="Genomic_DNA"/>
</dbReference>
<protein>
    <submittedName>
        <fullName evidence="1">Uncharacterized protein</fullName>
    </submittedName>
</protein>
<gene>
    <name evidence="1" type="ORF">SLUN_04440</name>
</gene>
<accession>A0A2R4SXH4</accession>
<keyword evidence="2" id="KW-1185">Reference proteome</keyword>
<dbReference type="OrthoDB" id="9801472at2"/>
<reference evidence="1 2" key="1">
    <citation type="submission" date="2018-01" db="EMBL/GenBank/DDBJ databases">
        <title>Complete genome sequence of Streptomyces lunaelactis MM109T, a Ferroverdin A producer isolated from cave moonmilk deposits.</title>
        <authorList>
            <person name="Naome A."/>
            <person name="Martinet L."/>
            <person name="Maciejewska M."/>
            <person name="Anderssen S."/>
            <person name="Adam D."/>
            <person name="Tenconi E."/>
            <person name="Deflandre B."/>
            <person name="Arguelles-Arias A."/>
            <person name="Calusinska M."/>
            <person name="Copieters W."/>
            <person name="Karim L."/>
            <person name="Hanikenne M."/>
            <person name="Baurain D."/>
            <person name="van Wezel G."/>
            <person name="Smargiasso N."/>
            <person name="de Pauw E."/>
            <person name="Delfosse P."/>
            <person name="Rigali S."/>
        </authorList>
    </citation>
    <scope>NUCLEOTIDE SEQUENCE [LARGE SCALE GENOMIC DNA]</scope>
    <source>
        <strain evidence="1 2">MM109</strain>
    </source>
</reference>
<evidence type="ECO:0000313" key="1">
    <source>
        <dbReference type="EMBL" id="AVZ71558.1"/>
    </source>
</evidence>
<dbReference type="KEGG" id="slk:SLUN_04440"/>
<proteinExistence type="predicted"/>